<feature type="signal peptide" evidence="2">
    <location>
        <begin position="1"/>
        <end position="34"/>
    </location>
</feature>
<evidence type="ECO:0000256" key="1">
    <source>
        <dbReference type="SAM" id="MobiDB-lite"/>
    </source>
</evidence>
<dbReference type="GO" id="GO:0035091">
    <property type="term" value="F:phosphatidylinositol binding"/>
    <property type="evidence" value="ECO:0007669"/>
    <property type="project" value="TreeGrafter"/>
</dbReference>
<comment type="caution">
    <text evidence="4">The sequence shown here is derived from an EMBL/GenBank/DDBJ whole genome shotgun (WGS) entry which is preliminary data.</text>
</comment>
<keyword evidence="2" id="KW-0732">Signal</keyword>
<reference evidence="4 5" key="1">
    <citation type="journal article" date="2011" name="Biochem. Biophys. Res. Commun.">
        <title>Increased number of Arginine-based salt bridges contributes to the thermotolerance of thermotolerant acetic acid bacteria, Acetobacter tropicalis SKU1100.</title>
        <authorList>
            <person name="Matsutani M."/>
            <person name="Hirakawa H."/>
            <person name="Nishikura M."/>
            <person name="Soemphol W."/>
            <person name="Ali I.A.I."/>
            <person name="Yakushi T."/>
            <person name="Matsushita K."/>
        </authorList>
    </citation>
    <scope>NUCLEOTIDE SEQUENCE [LARGE SCALE GENOMIC DNA]</scope>
    <source>
        <strain evidence="4 5">NBRC 101654</strain>
    </source>
</reference>
<feature type="region of interest" description="Disordered" evidence="1">
    <location>
        <begin position="239"/>
        <end position="292"/>
    </location>
</feature>
<dbReference type="PANTHER" id="PTHR15629:SF2">
    <property type="entry name" value="SH3 DOMAIN-CONTAINING YSC84-LIKE PROTEIN 1"/>
    <property type="match status" value="1"/>
</dbReference>
<feature type="domain" description="Ysc84 actin-binding" evidence="3">
    <location>
        <begin position="113"/>
        <end position="234"/>
    </location>
</feature>
<feature type="compositionally biased region" description="Polar residues" evidence="1">
    <location>
        <begin position="239"/>
        <end position="279"/>
    </location>
</feature>
<accession>F7VBZ6</accession>
<dbReference type="Proteomes" id="UP000004319">
    <property type="component" value="Unassembled WGS sequence"/>
</dbReference>
<dbReference type="InterPro" id="IPR051702">
    <property type="entry name" value="SH3_domain_YSC84-like"/>
</dbReference>
<gene>
    <name evidence="4" type="ORF">ATPR_0895</name>
</gene>
<feature type="chain" id="PRO_5003370069" description="Ysc84 actin-binding domain-containing protein" evidence="2">
    <location>
        <begin position="35"/>
        <end position="292"/>
    </location>
</feature>
<name>F7VBZ6_9PROT</name>
<proteinExistence type="predicted"/>
<evidence type="ECO:0000313" key="5">
    <source>
        <dbReference type="Proteomes" id="UP000004319"/>
    </source>
</evidence>
<dbReference type="CDD" id="cd11524">
    <property type="entry name" value="SYLF"/>
    <property type="match status" value="1"/>
</dbReference>
<dbReference type="Pfam" id="PF04366">
    <property type="entry name" value="Ysc84"/>
    <property type="match status" value="1"/>
</dbReference>
<evidence type="ECO:0000256" key="2">
    <source>
        <dbReference type="SAM" id="SignalP"/>
    </source>
</evidence>
<protein>
    <recommendedName>
        <fullName evidence="3">Ysc84 actin-binding domain-containing protein</fullName>
    </recommendedName>
</protein>
<sequence length="292" mass="30274">METTRMRSVYRFTSFSLALGMVTALASAPVNANAAETVQTLVDKAALTVQDIFVGATPQSAVAVNLAKARAVMVCPSIFRMSIAFGGAGGGCLLLARDARGSWSDPAFYTLSTASFGLQLGVQNSQAMFFVMTDRGLQALLDSQFQFGANAGVSFATLSSNVERGNAGARNTDILVAQKSQGVFAGAALGGTKLTVNSDSNRKYYGQSVGPEDIVVSMRVNNAGADPLRSVLTRYGKLSSATPASTSGKTTQSTPAFQPTNDADTVPNYNSGTPSSSGAVQHETLAPLKTGK</sequence>
<dbReference type="InterPro" id="IPR007461">
    <property type="entry name" value="Ysc84_actin-binding"/>
</dbReference>
<evidence type="ECO:0000313" key="4">
    <source>
        <dbReference type="EMBL" id="GAA07891.1"/>
    </source>
</evidence>
<dbReference type="AlphaFoldDB" id="F7VBZ6"/>
<dbReference type="PANTHER" id="PTHR15629">
    <property type="entry name" value="SH3YL1 PROTEIN"/>
    <property type="match status" value="1"/>
</dbReference>
<evidence type="ECO:0000259" key="3">
    <source>
        <dbReference type="Pfam" id="PF04366"/>
    </source>
</evidence>
<dbReference type="EMBL" id="BABS01000017">
    <property type="protein sequence ID" value="GAA07891.1"/>
    <property type="molecule type" value="Genomic_DNA"/>
</dbReference>
<organism evidence="4 5">
    <name type="scientific">Acetobacter tropicalis NBRC 101654</name>
    <dbReference type="NCBI Taxonomy" id="749388"/>
    <lineage>
        <taxon>Bacteria</taxon>
        <taxon>Pseudomonadati</taxon>
        <taxon>Pseudomonadota</taxon>
        <taxon>Alphaproteobacteria</taxon>
        <taxon>Acetobacterales</taxon>
        <taxon>Acetobacteraceae</taxon>
        <taxon>Acetobacter</taxon>
    </lineage>
</organism>